<proteinExistence type="predicted"/>
<feature type="non-terminal residue" evidence="8">
    <location>
        <position position="1"/>
    </location>
</feature>
<evidence type="ECO:0000256" key="3">
    <source>
        <dbReference type="ARBA" id="ARBA00022692"/>
    </source>
</evidence>
<feature type="transmembrane region" description="Helical" evidence="7">
    <location>
        <begin position="405"/>
        <end position="426"/>
    </location>
</feature>
<sequence length="453" mass="50157">NVLPYVTSYLRNVTGETSLDYSSALWISNSTWIVVYVILPFIGLLDRRVSHRLLLFVAIRGVVHGIGQAILWPLPVNLAITWFPKRKGFVGACVIMGFGAGAFVWNQIVTSWINPHNLQPDLTVNDDVYFTQREVLDNVPTCHLLLGGILTGILLVCVASMAYPPTVDKNEARGNTLVVEVEKPEKEDSADDATKAPFQNSSYSSNDKDDRDVGISFISEGLHKPLDKASPDYIPDYTPLEVIKSRAAWTVWLIHLGMGFGGTFIWAFTRCVQSAYGQTFIHNDHLLALIGSFSSVFNCIGRPIWGLLADKIGIQTCLMVSQSMLLVSMATLVVCEYVGAAMFFVWVCLIFFALCGYYAMQIPLVFTIFGARCSTFSTGIVYGSGVIYMFCSIFVSAAAKDAFGWRGVFLVGAGFIFFSLLCNASLRFDCGHPIPAHMKRDLFSGRRKHTRRP</sequence>
<reference evidence="8 9" key="1">
    <citation type="journal article" date="2023" name="Sci. Data">
        <title>Genome assembly of the Korean intertidal mud-creeper Batillaria attramentaria.</title>
        <authorList>
            <person name="Patra A.K."/>
            <person name="Ho P.T."/>
            <person name="Jun S."/>
            <person name="Lee S.J."/>
            <person name="Kim Y."/>
            <person name="Won Y.J."/>
        </authorList>
    </citation>
    <scope>NUCLEOTIDE SEQUENCE [LARGE SCALE GENOMIC DNA]</scope>
    <source>
        <strain evidence="8">Wonlab-2016</strain>
    </source>
</reference>
<dbReference type="InterPro" id="IPR011701">
    <property type="entry name" value="MFS"/>
</dbReference>
<dbReference type="AlphaFoldDB" id="A0ABD0M631"/>
<feature type="transmembrane region" description="Helical" evidence="7">
    <location>
        <begin position="24"/>
        <end position="45"/>
    </location>
</feature>
<evidence type="ECO:0000256" key="4">
    <source>
        <dbReference type="ARBA" id="ARBA00022989"/>
    </source>
</evidence>
<feature type="transmembrane region" description="Helical" evidence="7">
    <location>
        <begin position="144"/>
        <end position="163"/>
    </location>
</feature>
<evidence type="ECO:0000256" key="5">
    <source>
        <dbReference type="ARBA" id="ARBA00023136"/>
    </source>
</evidence>
<keyword evidence="4 7" id="KW-1133">Transmembrane helix</keyword>
<keyword evidence="2" id="KW-0813">Transport</keyword>
<evidence type="ECO:0000256" key="2">
    <source>
        <dbReference type="ARBA" id="ARBA00022448"/>
    </source>
</evidence>
<evidence type="ECO:0008006" key="10">
    <source>
        <dbReference type="Google" id="ProtNLM"/>
    </source>
</evidence>
<dbReference type="SUPFAM" id="SSF103473">
    <property type="entry name" value="MFS general substrate transporter"/>
    <property type="match status" value="1"/>
</dbReference>
<feature type="transmembrane region" description="Helical" evidence="7">
    <location>
        <begin position="247"/>
        <end position="268"/>
    </location>
</feature>
<dbReference type="GO" id="GO:0016020">
    <property type="term" value="C:membrane"/>
    <property type="evidence" value="ECO:0007669"/>
    <property type="project" value="UniProtKB-SubCell"/>
</dbReference>
<protein>
    <recommendedName>
        <fullName evidence="10">Major facilitator superfamily (MFS) profile domain-containing protein</fullName>
    </recommendedName>
</protein>
<dbReference type="InterPro" id="IPR036259">
    <property type="entry name" value="MFS_trans_sf"/>
</dbReference>
<dbReference type="PANTHER" id="PTHR43385:SF1">
    <property type="entry name" value="RIBOFLAVIN TRANSPORTER RIBJ"/>
    <property type="match status" value="1"/>
</dbReference>
<evidence type="ECO:0000313" key="8">
    <source>
        <dbReference type="EMBL" id="KAK7506901.1"/>
    </source>
</evidence>
<keyword evidence="5 7" id="KW-0472">Membrane</keyword>
<dbReference type="Proteomes" id="UP001519460">
    <property type="component" value="Unassembled WGS sequence"/>
</dbReference>
<comment type="subcellular location">
    <subcellularLocation>
        <location evidence="1">Membrane</location>
        <topology evidence="1">Multi-pass membrane protein</topology>
    </subcellularLocation>
</comment>
<dbReference type="InterPro" id="IPR052983">
    <property type="entry name" value="MFS_Riboflavin_Transporter"/>
</dbReference>
<gene>
    <name evidence="8" type="ORF">BaRGS_00001752</name>
</gene>
<organism evidence="8 9">
    <name type="scientific">Batillaria attramentaria</name>
    <dbReference type="NCBI Taxonomy" id="370345"/>
    <lineage>
        <taxon>Eukaryota</taxon>
        <taxon>Metazoa</taxon>
        <taxon>Spiralia</taxon>
        <taxon>Lophotrochozoa</taxon>
        <taxon>Mollusca</taxon>
        <taxon>Gastropoda</taxon>
        <taxon>Caenogastropoda</taxon>
        <taxon>Sorbeoconcha</taxon>
        <taxon>Cerithioidea</taxon>
        <taxon>Batillariidae</taxon>
        <taxon>Batillaria</taxon>
    </lineage>
</organism>
<keyword evidence="9" id="KW-1185">Reference proteome</keyword>
<dbReference type="EMBL" id="JACVVK020000005">
    <property type="protein sequence ID" value="KAK7506901.1"/>
    <property type="molecule type" value="Genomic_DNA"/>
</dbReference>
<evidence type="ECO:0000313" key="9">
    <source>
        <dbReference type="Proteomes" id="UP001519460"/>
    </source>
</evidence>
<comment type="caution">
    <text evidence="8">The sequence shown here is derived from an EMBL/GenBank/DDBJ whole genome shotgun (WGS) entry which is preliminary data.</text>
</comment>
<accession>A0ABD0M631</accession>
<evidence type="ECO:0000256" key="7">
    <source>
        <dbReference type="SAM" id="Phobius"/>
    </source>
</evidence>
<keyword evidence="3 7" id="KW-0812">Transmembrane</keyword>
<evidence type="ECO:0000256" key="6">
    <source>
        <dbReference type="SAM" id="MobiDB-lite"/>
    </source>
</evidence>
<dbReference type="Pfam" id="PF07690">
    <property type="entry name" value="MFS_1"/>
    <property type="match status" value="1"/>
</dbReference>
<feature type="transmembrane region" description="Helical" evidence="7">
    <location>
        <begin position="380"/>
        <end position="399"/>
    </location>
</feature>
<feature type="region of interest" description="Disordered" evidence="6">
    <location>
        <begin position="183"/>
        <end position="209"/>
    </location>
</feature>
<name>A0ABD0M631_9CAEN</name>
<feature type="transmembrane region" description="Helical" evidence="7">
    <location>
        <begin position="88"/>
        <end position="108"/>
    </location>
</feature>
<evidence type="ECO:0000256" key="1">
    <source>
        <dbReference type="ARBA" id="ARBA00004141"/>
    </source>
</evidence>
<dbReference type="Gene3D" id="1.20.1250.20">
    <property type="entry name" value="MFS general substrate transporter like domains"/>
    <property type="match status" value="1"/>
</dbReference>
<dbReference type="PANTHER" id="PTHR43385">
    <property type="entry name" value="RIBOFLAVIN TRANSPORTER RIBJ"/>
    <property type="match status" value="1"/>
</dbReference>